<dbReference type="InterPro" id="IPR045851">
    <property type="entry name" value="AMP-bd_C_sf"/>
</dbReference>
<dbReference type="Pfam" id="PF00550">
    <property type="entry name" value="PP-binding"/>
    <property type="match status" value="1"/>
</dbReference>
<keyword evidence="4" id="KW-0378">Hydrolase</keyword>
<dbReference type="Proteomes" id="UP000634780">
    <property type="component" value="Unassembled WGS sequence"/>
</dbReference>
<dbReference type="InterPro" id="IPR029058">
    <property type="entry name" value="AB_hydrolase_fold"/>
</dbReference>
<dbReference type="InterPro" id="IPR020802">
    <property type="entry name" value="TesA-like"/>
</dbReference>
<dbReference type="Pfam" id="PF00975">
    <property type="entry name" value="Thioesterase"/>
    <property type="match status" value="1"/>
</dbReference>
<dbReference type="InterPro" id="IPR025110">
    <property type="entry name" value="AMP-bd_C"/>
</dbReference>
<dbReference type="GO" id="GO:0016787">
    <property type="term" value="F:hydrolase activity"/>
    <property type="evidence" value="ECO:0007669"/>
    <property type="project" value="UniProtKB-KW"/>
</dbReference>
<organism evidence="4 5">
    <name type="scientific">Streptomyces flavofungini</name>
    <dbReference type="NCBI Taxonomy" id="68200"/>
    <lineage>
        <taxon>Bacteria</taxon>
        <taxon>Bacillati</taxon>
        <taxon>Actinomycetota</taxon>
        <taxon>Actinomycetes</taxon>
        <taxon>Kitasatosporales</taxon>
        <taxon>Streptomycetaceae</taxon>
        <taxon>Streptomyces</taxon>
    </lineage>
</organism>
<dbReference type="PROSITE" id="PS50075">
    <property type="entry name" value="CARRIER"/>
    <property type="match status" value="1"/>
</dbReference>
<proteinExistence type="predicted"/>
<dbReference type="Gene3D" id="3.30.300.30">
    <property type="match status" value="1"/>
</dbReference>
<comment type="caution">
    <text evidence="4">The sequence shown here is derived from an EMBL/GenBank/DDBJ whole genome shotgun (WGS) entry which is preliminary data.</text>
</comment>
<accession>A0ABS0XA54</accession>
<protein>
    <submittedName>
        <fullName evidence="4">Alpha/beta fold hydrolase</fullName>
    </submittedName>
</protein>
<dbReference type="EMBL" id="JAEKOZ010000013">
    <property type="protein sequence ID" value="MBJ3809854.1"/>
    <property type="molecule type" value="Genomic_DNA"/>
</dbReference>
<gene>
    <name evidence="4" type="ORF">JGB26_22495</name>
</gene>
<dbReference type="InterPro" id="IPR020806">
    <property type="entry name" value="PKS_PP-bd"/>
</dbReference>
<dbReference type="InterPro" id="IPR036736">
    <property type="entry name" value="ACP-like_sf"/>
</dbReference>
<dbReference type="SUPFAM" id="SSF53474">
    <property type="entry name" value="alpha/beta-Hydrolases"/>
    <property type="match status" value="1"/>
</dbReference>
<evidence type="ECO:0000313" key="5">
    <source>
        <dbReference type="Proteomes" id="UP000634780"/>
    </source>
</evidence>
<dbReference type="PROSITE" id="PS00012">
    <property type="entry name" value="PHOSPHOPANTETHEINE"/>
    <property type="match status" value="1"/>
</dbReference>
<feature type="non-terminal residue" evidence="4">
    <location>
        <position position="1"/>
    </location>
</feature>
<evidence type="ECO:0000256" key="1">
    <source>
        <dbReference type="ARBA" id="ARBA00022450"/>
    </source>
</evidence>
<dbReference type="RefSeq" id="WP_198897858.1">
    <property type="nucleotide sequence ID" value="NZ_JAEKOZ010000013.1"/>
</dbReference>
<dbReference type="InterPro" id="IPR009081">
    <property type="entry name" value="PP-bd_ACP"/>
</dbReference>
<reference evidence="4 5" key="1">
    <citation type="submission" date="2020-12" db="EMBL/GenBank/DDBJ databases">
        <title>Streptomyces typhae sp. nov., a novel endophytic actinomycete isolated from the root of cattail pollen (Typha angustifolia L.).</title>
        <authorList>
            <person name="Peng C."/>
            <person name="Liu C."/>
        </authorList>
    </citation>
    <scope>NUCLEOTIDE SEQUENCE [LARGE SCALE GENOMIC DNA]</scope>
    <source>
        <strain evidence="4 5">JCM 4753</strain>
    </source>
</reference>
<feature type="domain" description="Carrier" evidence="3">
    <location>
        <begin position="77"/>
        <end position="152"/>
    </location>
</feature>
<evidence type="ECO:0000259" key="3">
    <source>
        <dbReference type="PROSITE" id="PS50075"/>
    </source>
</evidence>
<dbReference type="InterPro" id="IPR006162">
    <property type="entry name" value="Ppantetheine_attach_site"/>
</dbReference>
<evidence type="ECO:0000256" key="2">
    <source>
        <dbReference type="ARBA" id="ARBA00022553"/>
    </source>
</evidence>
<dbReference type="SUPFAM" id="SSF56801">
    <property type="entry name" value="Acetyl-CoA synthetase-like"/>
    <property type="match status" value="1"/>
</dbReference>
<sequence length="401" mass="43013">AGVDSGNQLVAYVVPADATADGPTPAELRSYLADRLPAHLVPSAYLALARIPLTPNGKVDHKALPQPDFAVAAPYRAPRTPQEEILAGVFAGVLGVDKVGIDDSFFDLGGHSLLATRLVGRIRAVLMVDVPMRVVFQSPTVAELARHLTDGAEPTGRTDPFGVVLPLRSGGSGTPVWFIHPGLGLCWPYLGMAAQLGDRPVYGIQARGFDGAPLPESMEAMVTDYVEQILSVQPDGPFQLIGHSIGGTIGQAVAVELQRRGHEVPLLAILDSVPSDWFARQAAPDTSEARDGIRDYLLSSGADDDADRERLVENGATILVEHVRMTREFSQPRGYRGVTLFFNAALNSDESYAPLWAPHVAGPVHAYDIQATHIGLHEPRPGAEICAIVNRHLKEEPVTDH</sequence>
<dbReference type="SMART" id="SM00824">
    <property type="entry name" value="PKS_TE"/>
    <property type="match status" value="1"/>
</dbReference>
<dbReference type="InterPro" id="IPR001031">
    <property type="entry name" value="Thioesterase"/>
</dbReference>
<keyword evidence="1" id="KW-0596">Phosphopantetheine</keyword>
<dbReference type="Pfam" id="PF13193">
    <property type="entry name" value="AMP-binding_C"/>
    <property type="match status" value="1"/>
</dbReference>
<keyword evidence="2" id="KW-0597">Phosphoprotein</keyword>
<dbReference type="SUPFAM" id="SSF47336">
    <property type="entry name" value="ACP-like"/>
    <property type="match status" value="1"/>
</dbReference>
<dbReference type="PANTHER" id="PTHR45527:SF1">
    <property type="entry name" value="FATTY ACID SYNTHASE"/>
    <property type="match status" value="1"/>
</dbReference>
<dbReference type="SMART" id="SM00823">
    <property type="entry name" value="PKS_PP"/>
    <property type="match status" value="1"/>
</dbReference>
<dbReference type="Gene3D" id="3.40.50.1820">
    <property type="entry name" value="alpha/beta hydrolase"/>
    <property type="match status" value="1"/>
</dbReference>
<name>A0ABS0XA54_9ACTN</name>
<keyword evidence="5" id="KW-1185">Reference proteome</keyword>
<evidence type="ECO:0000313" key="4">
    <source>
        <dbReference type="EMBL" id="MBJ3809854.1"/>
    </source>
</evidence>
<dbReference type="PANTHER" id="PTHR45527">
    <property type="entry name" value="NONRIBOSOMAL PEPTIDE SYNTHETASE"/>
    <property type="match status" value="1"/>
</dbReference>